<comment type="subcellular location">
    <subcellularLocation>
        <location evidence="1">Cell membrane</location>
        <topology evidence="1">Multi-pass membrane protein</topology>
    </subcellularLocation>
</comment>
<dbReference type="GO" id="GO:0005886">
    <property type="term" value="C:plasma membrane"/>
    <property type="evidence" value="ECO:0007669"/>
    <property type="project" value="UniProtKB-SubCell"/>
</dbReference>
<keyword evidence="3" id="KW-1003">Cell membrane</keyword>
<feature type="transmembrane region" description="Helical" evidence="10">
    <location>
        <begin position="247"/>
        <end position="267"/>
    </location>
</feature>
<keyword evidence="8" id="KW-0675">Receptor</keyword>
<feature type="transmembrane region" description="Helical" evidence="10">
    <location>
        <begin position="105"/>
        <end position="123"/>
    </location>
</feature>
<dbReference type="SUPFAM" id="SSF81321">
    <property type="entry name" value="Family A G protein-coupled receptor-like"/>
    <property type="match status" value="1"/>
</dbReference>
<evidence type="ECO:0000256" key="7">
    <source>
        <dbReference type="ARBA" id="ARBA00023136"/>
    </source>
</evidence>
<dbReference type="PANTHER" id="PTHR24228:SF74">
    <property type="entry name" value="G-PROTEIN COUPLED RECEPTORS FAMILY 1 PROFILE DOMAIN-CONTAINING PROTEIN"/>
    <property type="match status" value="1"/>
</dbReference>
<evidence type="ECO:0000256" key="6">
    <source>
        <dbReference type="ARBA" id="ARBA00023040"/>
    </source>
</evidence>
<dbReference type="InterPro" id="IPR000276">
    <property type="entry name" value="GPCR_Rhodpsn"/>
</dbReference>
<gene>
    <name evidence="12" type="ORF">HPB48_003666</name>
</gene>
<evidence type="ECO:0000256" key="3">
    <source>
        <dbReference type="ARBA" id="ARBA00022475"/>
    </source>
</evidence>
<protein>
    <recommendedName>
        <fullName evidence="11">G-protein coupled receptors family 1 profile domain-containing protein</fullName>
    </recommendedName>
</protein>
<dbReference type="OMA" id="RFIQATC"/>
<evidence type="ECO:0000256" key="4">
    <source>
        <dbReference type="ARBA" id="ARBA00022692"/>
    </source>
</evidence>
<proteinExistence type="inferred from homology"/>
<accession>A0A9J6FG15</accession>
<keyword evidence="4 10" id="KW-0812">Transmembrane</keyword>
<evidence type="ECO:0000259" key="11">
    <source>
        <dbReference type="PROSITE" id="PS50262"/>
    </source>
</evidence>
<dbReference type="PANTHER" id="PTHR24228">
    <property type="entry name" value="B2 BRADYKININ RECEPTOR/ANGIOTENSIN II RECEPTOR"/>
    <property type="match status" value="1"/>
</dbReference>
<organism evidence="12 13">
    <name type="scientific">Haemaphysalis longicornis</name>
    <name type="common">Bush tick</name>
    <dbReference type="NCBI Taxonomy" id="44386"/>
    <lineage>
        <taxon>Eukaryota</taxon>
        <taxon>Metazoa</taxon>
        <taxon>Ecdysozoa</taxon>
        <taxon>Arthropoda</taxon>
        <taxon>Chelicerata</taxon>
        <taxon>Arachnida</taxon>
        <taxon>Acari</taxon>
        <taxon>Parasitiformes</taxon>
        <taxon>Ixodida</taxon>
        <taxon>Ixodoidea</taxon>
        <taxon>Ixodidae</taxon>
        <taxon>Haemaphysalinae</taxon>
        <taxon>Haemaphysalis</taxon>
    </lineage>
</organism>
<dbReference type="OrthoDB" id="10417043at2759"/>
<evidence type="ECO:0000313" key="12">
    <source>
        <dbReference type="EMBL" id="KAH9361925.1"/>
    </source>
</evidence>
<dbReference type="PROSITE" id="PS50262">
    <property type="entry name" value="G_PROTEIN_RECEP_F1_2"/>
    <property type="match status" value="1"/>
</dbReference>
<dbReference type="InterPro" id="IPR017452">
    <property type="entry name" value="GPCR_Rhodpsn_7TM"/>
</dbReference>
<keyword evidence="9" id="KW-0807">Transducer</keyword>
<evidence type="ECO:0000313" key="13">
    <source>
        <dbReference type="Proteomes" id="UP000821853"/>
    </source>
</evidence>
<feature type="transmembrane region" description="Helical" evidence="10">
    <location>
        <begin position="287"/>
        <end position="303"/>
    </location>
</feature>
<evidence type="ECO:0000256" key="8">
    <source>
        <dbReference type="ARBA" id="ARBA00023170"/>
    </source>
</evidence>
<keyword evidence="7 10" id="KW-0472">Membrane</keyword>
<sequence length="333" mass="36475">MNATIARPSNDCGLTPAEGEMCEGYWLDLSFQAVVVGLTSSGAVVSALMLVALLMSRAPADCVSSRLLAVIFTSAVALCVASLVNPAMQLGGTAPGSVECVLTGSLYHSAVQTTAFSLAFLNVEQYMVVLHCSSRHRKWTRALFPIAPWVLSWALTIPHAVEYWGHFRPSSFTSLCTLCGPRSTRLVNGLVTVLLPVAVTAFVYVRLMTHVMSVRKNSPQNSPDTSMPRFIQATCSKSSSQKLEKDLSSMVFVLSLVCTFYMGYLPYVIIESYLQLEVGCLGSRLAFLWWTGLGCWGPFFNLLRCSRYRSACRSAWLRRSLSNPDAKGEEFGM</sequence>
<evidence type="ECO:0000256" key="9">
    <source>
        <dbReference type="ARBA" id="ARBA00023224"/>
    </source>
</evidence>
<dbReference type="EMBL" id="JABSTR010000001">
    <property type="protein sequence ID" value="KAH9361925.1"/>
    <property type="molecule type" value="Genomic_DNA"/>
</dbReference>
<dbReference type="AlphaFoldDB" id="A0A9J6FG15"/>
<name>A0A9J6FG15_HAELO</name>
<feature type="transmembrane region" description="Helical" evidence="10">
    <location>
        <begin position="186"/>
        <end position="207"/>
    </location>
</feature>
<evidence type="ECO:0000256" key="10">
    <source>
        <dbReference type="SAM" id="Phobius"/>
    </source>
</evidence>
<keyword evidence="13" id="KW-1185">Reference proteome</keyword>
<dbReference type="VEuPathDB" id="VectorBase:HLOH_060619"/>
<feature type="transmembrane region" description="Helical" evidence="10">
    <location>
        <begin position="143"/>
        <end position="166"/>
    </location>
</feature>
<comment type="similarity">
    <text evidence="2">Belongs to the G-protein coupled receptor 1 family.</text>
</comment>
<dbReference type="GO" id="GO:0004930">
    <property type="term" value="F:G protein-coupled receptor activity"/>
    <property type="evidence" value="ECO:0007669"/>
    <property type="project" value="UniProtKB-KW"/>
</dbReference>
<feature type="domain" description="G-protein coupled receptors family 1 profile" evidence="11">
    <location>
        <begin position="45"/>
        <end position="270"/>
    </location>
</feature>
<evidence type="ECO:0000256" key="2">
    <source>
        <dbReference type="ARBA" id="ARBA00010663"/>
    </source>
</evidence>
<dbReference type="PRINTS" id="PR00237">
    <property type="entry name" value="GPCRRHODOPSN"/>
</dbReference>
<evidence type="ECO:0000256" key="5">
    <source>
        <dbReference type="ARBA" id="ARBA00022989"/>
    </source>
</evidence>
<reference evidence="12 13" key="1">
    <citation type="journal article" date="2020" name="Cell">
        <title>Large-Scale Comparative Analyses of Tick Genomes Elucidate Their Genetic Diversity and Vector Capacities.</title>
        <authorList>
            <consortium name="Tick Genome and Microbiome Consortium (TIGMIC)"/>
            <person name="Jia N."/>
            <person name="Wang J."/>
            <person name="Shi W."/>
            <person name="Du L."/>
            <person name="Sun Y."/>
            <person name="Zhan W."/>
            <person name="Jiang J.F."/>
            <person name="Wang Q."/>
            <person name="Zhang B."/>
            <person name="Ji P."/>
            <person name="Bell-Sakyi L."/>
            <person name="Cui X.M."/>
            <person name="Yuan T.T."/>
            <person name="Jiang B.G."/>
            <person name="Yang W.F."/>
            <person name="Lam T.T."/>
            <person name="Chang Q.C."/>
            <person name="Ding S.J."/>
            <person name="Wang X.J."/>
            <person name="Zhu J.G."/>
            <person name="Ruan X.D."/>
            <person name="Zhao L."/>
            <person name="Wei J.T."/>
            <person name="Ye R.Z."/>
            <person name="Que T.C."/>
            <person name="Du C.H."/>
            <person name="Zhou Y.H."/>
            <person name="Cheng J.X."/>
            <person name="Dai P.F."/>
            <person name="Guo W.B."/>
            <person name="Han X.H."/>
            <person name="Huang E.J."/>
            <person name="Li L.F."/>
            <person name="Wei W."/>
            <person name="Gao Y.C."/>
            <person name="Liu J.Z."/>
            <person name="Shao H.Z."/>
            <person name="Wang X."/>
            <person name="Wang C.C."/>
            <person name="Yang T.C."/>
            <person name="Huo Q.B."/>
            <person name="Li W."/>
            <person name="Chen H.Y."/>
            <person name="Chen S.E."/>
            <person name="Zhou L.G."/>
            <person name="Ni X.B."/>
            <person name="Tian J.H."/>
            <person name="Sheng Y."/>
            <person name="Liu T."/>
            <person name="Pan Y.S."/>
            <person name="Xia L.Y."/>
            <person name="Li J."/>
            <person name="Zhao F."/>
            <person name="Cao W.C."/>
        </authorList>
    </citation>
    <scope>NUCLEOTIDE SEQUENCE [LARGE SCALE GENOMIC DNA]</scope>
    <source>
        <strain evidence="12">HaeL-2018</strain>
    </source>
</reference>
<feature type="transmembrane region" description="Helical" evidence="10">
    <location>
        <begin position="31"/>
        <end position="55"/>
    </location>
</feature>
<comment type="caution">
    <text evidence="12">The sequence shown here is derived from an EMBL/GenBank/DDBJ whole genome shotgun (WGS) entry which is preliminary data.</text>
</comment>
<dbReference type="CDD" id="cd00637">
    <property type="entry name" value="7tm_classA_rhodopsin-like"/>
    <property type="match status" value="1"/>
</dbReference>
<keyword evidence="6" id="KW-0297">G-protein coupled receptor</keyword>
<evidence type="ECO:0000256" key="1">
    <source>
        <dbReference type="ARBA" id="ARBA00004651"/>
    </source>
</evidence>
<feature type="transmembrane region" description="Helical" evidence="10">
    <location>
        <begin position="67"/>
        <end position="85"/>
    </location>
</feature>
<dbReference type="Proteomes" id="UP000821853">
    <property type="component" value="Chromosome 1"/>
</dbReference>
<keyword evidence="5 10" id="KW-1133">Transmembrane helix</keyword>
<dbReference type="Gene3D" id="1.20.1070.10">
    <property type="entry name" value="Rhodopsin 7-helix transmembrane proteins"/>
    <property type="match status" value="1"/>
</dbReference>
<dbReference type="Pfam" id="PF00001">
    <property type="entry name" value="7tm_1"/>
    <property type="match status" value="1"/>
</dbReference>